<protein>
    <recommendedName>
        <fullName evidence="3">Orotate phosphoribosyltransferase</fullName>
    </recommendedName>
</protein>
<dbReference type="KEGG" id="marz:MARA_00330"/>
<reference evidence="1 2" key="1">
    <citation type="journal article" date="2019" name="Emerg. Microbes Infect.">
        <title>Comprehensive subspecies identification of 175 nontuberculous mycobacteria species based on 7547 genomic profiles.</title>
        <authorList>
            <person name="Matsumoto Y."/>
            <person name="Kinjo T."/>
            <person name="Motooka D."/>
            <person name="Nabeya D."/>
            <person name="Jung N."/>
            <person name="Uechi K."/>
            <person name="Horii T."/>
            <person name="Iida T."/>
            <person name="Fujita J."/>
            <person name="Nakamura S."/>
        </authorList>
    </citation>
    <scope>NUCLEOTIDE SEQUENCE [LARGE SCALE GENOMIC DNA]</scope>
    <source>
        <strain evidence="1 2">JCM 18538</strain>
        <plasmid evidence="1">pJCM18538</plasmid>
    </source>
</reference>
<accession>A0A7I7RPY8</accession>
<evidence type="ECO:0008006" key="3">
    <source>
        <dbReference type="Google" id="ProtNLM"/>
    </source>
</evidence>
<dbReference type="SUPFAM" id="SSF53271">
    <property type="entry name" value="PRTase-like"/>
    <property type="match status" value="1"/>
</dbReference>
<dbReference type="EMBL" id="AP022592">
    <property type="protein sequence ID" value="BBY46603.1"/>
    <property type="molecule type" value="Genomic_DNA"/>
</dbReference>
<gene>
    <name evidence="1" type="ORF">MARA_00330</name>
</gene>
<dbReference type="Proteomes" id="UP000467428">
    <property type="component" value="Plasmid pJCM18538"/>
</dbReference>
<dbReference type="InterPro" id="IPR000836">
    <property type="entry name" value="PRTase_dom"/>
</dbReference>
<geneLocation type="plasmid" evidence="1">
    <name>pJCM18538</name>
</geneLocation>
<dbReference type="CDD" id="cd06223">
    <property type="entry name" value="PRTases_typeI"/>
    <property type="match status" value="1"/>
</dbReference>
<proteinExistence type="predicted"/>
<keyword evidence="2" id="KW-1185">Reference proteome</keyword>
<dbReference type="AlphaFoldDB" id="A0A7I7RPY8"/>
<name>A0A7I7RPY8_9MYCO</name>
<dbReference type="Gene3D" id="3.40.50.2020">
    <property type="match status" value="1"/>
</dbReference>
<keyword evidence="1" id="KW-0614">Plasmid</keyword>
<evidence type="ECO:0000313" key="1">
    <source>
        <dbReference type="EMBL" id="BBY46603.1"/>
    </source>
</evidence>
<sequence>MLLARAVTLIEDVITTGGAVRNAALALRSATADVSTVICAIDRRPETGSVLDDVSVAVLAVMTKNELDTAHNLRA</sequence>
<dbReference type="InterPro" id="IPR029057">
    <property type="entry name" value="PRTase-like"/>
</dbReference>
<dbReference type="RefSeq" id="WP_264076759.1">
    <property type="nucleotide sequence ID" value="NZ_AP022592.1"/>
</dbReference>
<organism evidence="1 2">
    <name type="scientific">Mycolicibacterium arabiense</name>
    <dbReference type="NCBI Taxonomy" id="1286181"/>
    <lineage>
        <taxon>Bacteria</taxon>
        <taxon>Bacillati</taxon>
        <taxon>Actinomycetota</taxon>
        <taxon>Actinomycetes</taxon>
        <taxon>Mycobacteriales</taxon>
        <taxon>Mycobacteriaceae</taxon>
        <taxon>Mycolicibacterium</taxon>
    </lineage>
</organism>
<evidence type="ECO:0000313" key="2">
    <source>
        <dbReference type="Proteomes" id="UP000467428"/>
    </source>
</evidence>